<accession>A0A7G6RNM3</accession>
<protein>
    <submittedName>
        <fullName evidence="1">Nucleoside 2-deoxyribosyltransferase</fullName>
    </submittedName>
</protein>
<dbReference type="PANTHER" id="PTHR15364:SF0">
    <property type="entry name" value="2'-DEOXYNUCLEOSIDE 5'-PHOSPHATE N-HYDROLASE 1"/>
    <property type="match status" value="1"/>
</dbReference>
<dbReference type="InterPro" id="IPR007710">
    <property type="entry name" value="Nucleoside_deoxyribTrfase"/>
</dbReference>
<organism evidence="1 2">
    <name type="scientific">Rhizobium leguminosarum bv. viciae</name>
    <dbReference type="NCBI Taxonomy" id="387"/>
    <lineage>
        <taxon>Bacteria</taxon>
        <taxon>Pseudomonadati</taxon>
        <taxon>Pseudomonadota</taxon>
        <taxon>Alphaproteobacteria</taxon>
        <taxon>Hyphomicrobiales</taxon>
        <taxon>Rhizobiaceae</taxon>
        <taxon>Rhizobium/Agrobacterium group</taxon>
        <taxon>Rhizobium</taxon>
    </lineage>
</organism>
<sequence>MRFYDKKVYLAGPEVFLPNAREMLDRKAALAREAGLIPLSPGDLEIPHTNSKRERAAAINAVDEKMMIEADAIIANLTPFRGIAADTGTAFELGFMCASGKPVFAYTNVARDHSGRVSDLYGGAVAYDAEGRLRDPNGIAIEDFGLADNLMLHAGIERRGGVLIIGDAARDALYTDLTAFKACLAVAVEKLR</sequence>
<dbReference type="AlphaFoldDB" id="A0A7G6RNM3"/>
<dbReference type="InterPro" id="IPR051239">
    <property type="entry name" value="2'-dNMP_N-hydrolase"/>
</dbReference>
<keyword evidence="1" id="KW-0808">Transferase</keyword>
<dbReference type="SUPFAM" id="SSF52309">
    <property type="entry name" value="N-(deoxy)ribosyltransferase-like"/>
    <property type="match status" value="1"/>
</dbReference>
<gene>
    <name evidence="1" type="ORF">HB770_32470</name>
</gene>
<geneLocation type="plasmid" evidence="1 2">
    <name>p_1</name>
</geneLocation>
<keyword evidence="1" id="KW-0614">Plasmid</keyword>
<dbReference type="PANTHER" id="PTHR15364">
    <property type="entry name" value="2'-DEOXYNUCLEOSIDE 5'-PHOSPHATE N-HYDROLASE 1"/>
    <property type="match status" value="1"/>
</dbReference>
<evidence type="ECO:0000313" key="2">
    <source>
        <dbReference type="Proteomes" id="UP000515518"/>
    </source>
</evidence>
<dbReference type="Pfam" id="PF05014">
    <property type="entry name" value="Nuc_deoxyrib_tr"/>
    <property type="match status" value="1"/>
</dbReference>
<name>A0A7G6RNM3_RHILV</name>
<reference evidence="2" key="1">
    <citation type="journal article" date="2020" name="Mol. Plant Microbe">
        <title>Rhizobial microsymbionts of the narrowly endemic Oxytropis species growing in Kamchatka are characterized by significant genetic diversity and possess a set of genes that are associated with T3SS and T6SS secretion systems and can affect the development of symbiosis.</title>
        <authorList>
            <person name="Safronova V."/>
            <person name="Guro P."/>
            <person name="Sazanova A."/>
            <person name="Kuznetsova I."/>
            <person name="Belimov A."/>
            <person name="Yakubov V."/>
            <person name="Chirak E."/>
            <person name="Afonin A."/>
            <person name="Gogolev Y."/>
            <person name="Andronov E."/>
            <person name="Tikhonovich I."/>
        </authorList>
    </citation>
    <scope>NUCLEOTIDE SEQUENCE [LARGE SCALE GENOMIC DNA]</scope>
    <source>
        <strain evidence="2">RCAM0610</strain>
        <plasmid evidence="2">p_1</plasmid>
    </source>
</reference>
<proteinExistence type="predicted"/>
<dbReference type="Proteomes" id="UP000515518">
    <property type="component" value="Plasmid p_1"/>
</dbReference>
<dbReference type="GO" id="GO:0009159">
    <property type="term" value="P:deoxyribonucleoside monophosphate catabolic process"/>
    <property type="evidence" value="ECO:0007669"/>
    <property type="project" value="TreeGrafter"/>
</dbReference>
<evidence type="ECO:0000313" key="1">
    <source>
        <dbReference type="EMBL" id="QND43855.1"/>
    </source>
</evidence>
<dbReference type="Gene3D" id="3.40.50.450">
    <property type="match status" value="1"/>
</dbReference>
<dbReference type="GO" id="GO:0070694">
    <property type="term" value="F:5-hydroxymethyl-dUMP N-hydrolase activity"/>
    <property type="evidence" value="ECO:0007669"/>
    <property type="project" value="TreeGrafter"/>
</dbReference>
<dbReference type="EMBL" id="CP050552">
    <property type="protein sequence ID" value="QND43855.1"/>
    <property type="molecule type" value="Genomic_DNA"/>
</dbReference>
<dbReference type="GO" id="GO:0016740">
    <property type="term" value="F:transferase activity"/>
    <property type="evidence" value="ECO:0007669"/>
    <property type="project" value="UniProtKB-KW"/>
</dbReference>